<protein>
    <recommendedName>
        <fullName evidence="3 9">DNA repair protein RecN</fullName>
    </recommendedName>
    <alternativeName>
        <fullName evidence="8 9">Recombination protein N</fullName>
    </alternativeName>
</protein>
<evidence type="ECO:0000256" key="9">
    <source>
        <dbReference type="PIRNR" id="PIRNR003128"/>
    </source>
</evidence>
<dbReference type="FunFam" id="3.40.50.300:FF:000356">
    <property type="entry name" value="DNA repair protein RecN"/>
    <property type="match status" value="1"/>
</dbReference>
<sequence length="569" mass="63937">MLSQLTIQNFAIVDHLEIDFQHGMTAITGETGAGKSIAIDALGLCLGDRIEGNPVRKGSQRADLLALFTLDINLTANQPAISWLKDHQLDSDIEGAQHYDCLLRRVISEDGRSRGFINGTPVTLNQLRELGDLLIQIHGQHAHQTLLKNETQRKLLDAYLDQDSLLQKMRTSYKNWSDSCKLRSQQQAQLQERLARMELIKYQLEELDEFAPILGEYELLDEEYKKRSNSEDLLSNTQQALSLLQDDEHANILSMLNHAKQQLQSVSKFDKSFLNIIELLEQADIQIHEACNELRHSAESLEIDPHRLYELEKRLSKQMQLARKHQVTPENLPNHYQLLKEESDALNDMGLDQEKLTEQIEAQYQTALQLASKLNSARRKAAKELSERITHHMHELSMPHGVFEILIAHEPEYLSAQGADKIEFVVSTNPGQAVAPLSKVASGGELSRISLALQVITAQKMDMPALIFDEVDVGISGPTAAIVGKLLRQLGETTQVLCVTHLPQVAAAAHNHFFVSKTVLEENKVMMTSTEMVRLDESSRLDELARLLGGEKITDNTLANARELIAHYA</sequence>
<keyword evidence="4" id="KW-0547">Nucleotide-binding</keyword>
<evidence type="ECO:0000256" key="8">
    <source>
        <dbReference type="ARBA" id="ARBA00033408"/>
    </source>
</evidence>
<dbReference type="SUPFAM" id="SSF52540">
    <property type="entry name" value="P-loop containing nucleoside triphosphate hydrolases"/>
    <property type="match status" value="1"/>
</dbReference>
<dbReference type="Pfam" id="PF02463">
    <property type="entry name" value="SMC_N"/>
    <property type="match status" value="1"/>
</dbReference>
<gene>
    <name evidence="11" type="primary">recN</name>
</gene>
<evidence type="ECO:0000256" key="5">
    <source>
        <dbReference type="ARBA" id="ARBA00022763"/>
    </source>
</evidence>
<dbReference type="InterPro" id="IPR027417">
    <property type="entry name" value="P-loop_NTPase"/>
</dbReference>
<evidence type="ECO:0000259" key="10">
    <source>
        <dbReference type="Pfam" id="PF02463"/>
    </source>
</evidence>
<evidence type="ECO:0000256" key="6">
    <source>
        <dbReference type="ARBA" id="ARBA00022840"/>
    </source>
</evidence>
<dbReference type="AlphaFoldDB" id="A0A142C9M9"/>
<dbReference type="PIRSF" id="PIRSF003128">
    <property type="entry name" value="RecN"/>
    <property type="match status" value="1"/>
</dbReference>
<comment type="function">
    <text evidence="1 9">May be involved in recombinational repair of damaged DNA.</text>
</comment>
<organism evidence="11">
    <name type="scientific">Coetzeea brasiliensis</name>
    <dbReference type="NCBI Taxonomy" id="1812101"/>
    <lineage>
        <taxon>Bacteria</taxon>
        <taxon>Pseudomonadati</taxon>
        <taxon>Pseudomonadota</taxon>
        <taxon>Gammaproteobacteria</taxon>
        <taxon>Enterobacterales</taxon>
        <taxon>Thorselliaceae</taxon>
        <taxon>Coetzeea</taxon>
    </lineage>
</organism>
<dbReference type="Gene3D" id="3.40.50.300">
    <property type="entry name" value="P-loop containing nucleotide triphosphate hydrolases"/>
    <property type="match status" value="2"/>
</dbReference>
<dbReference type="GO" id="GO:0009432">
    <property type="term" value="P:SOS response"/>
    <property type="evidence" value="ECO:0007669"/>
    <property type="project" value="TreeGrafter"/>
</dbReference>
<evidence type="ECO:0000313" key="11">
    <source>
        <dbReference type="EMBL" id="AMP59740.1"/>
    </source>
</evidence>
<reference evidence="11" key="1">
    <citation type="journal article" date="2016" name="Int. J. Syst. Evol. Microbiol.">
        <title>Coetzeea brasiliensis gen. nov., sp. nov. isolated from larvae of Anopheles darlingi.</title>
        <authorList>
            <person name="Kampfer P."/>
            <person name="Glaeser S.P."/>
            <person name="Marinotti O."/>
            <person name="Guy L."/>
            <person name="Hakansson S."/>
            <person name="Tadei W.P."/>
            <person name="Busse H.J."/>
            <person name="Terenius O."/>
        </authorList>
    </citation>
    <scope>NUCLEOTIDE SEQUENCE</scope>
    <source>
        <strain evidence="11">Braz8</strain>
    </source>
</reference>
<feature type="domain" description="RecF/RecN/SMC N-terminal" evidence="10">
    <location>
        <begin position="1"/>
        <end position="517"/>
    </location>
</feature>
<dbReference type="GO" id="GO:0006310">
    <property type="term" value="P:DNA recombination"/>
    <property type="evidence" value="ECO:0007669"/>
    <property type="project" value="InterPro"/>
</dbReference>
<dbReference type="NCBIfam" id="TIGR00634">
    <property type="entry name" value="recN"/>
    <property type="match status" value="1"/>
</dbReference>
<dbReference type="PANTHER" id="PTHR11059">
    <property type="entry name" value="DNA REPAIR PROTEIN RECN"/>
    <property type="match status" value="1"/>
</dbReference>
<evidence type="ECO:0000256" key="2">
    <source>
        <dbReference type="ARBA" id="ARBA00009441"/>
    </source>
</evidence>
<name>A0A142C9M9_9GAMM</name>
<dbReference type="GO" id="GO:0006281">
    <property type="term" value="P:DNA repair"/>
    <property type="evidence" value="ECO:0007669"/>
    <property type="project" value="UniProtKB-KW"/>
</dbReference>
<evidence type="ECO:0000256" key="3">
    <source>
        <dbReference type="ARBA" id="ARBA00021315"/>
    </source>
</evidence>
<dbReference type="NCBIfam" id="NF008121">
    <property type="entry name" value="PRK10869.1"/>
    <property type="match status" value="1"/>
</dbReference>
<keyword evidence="6" id="KW-0067">ATP-binding</keyword>
<evidence type="ECO:0000256" key="1">
    <source>
        <dbReference type="ARBA" id="ARBA00003618"/>
    </source>
</evidence>
<keyword evidence="5 9" id="KW-0227">DNA damage</keyword>
<comment type="similarity">
    <text evidence="2 9">Belongs to the RecN family.</text>
</comment>
<evidence type="ECO:0000256" key="4">
    <source>
        <dbReference type="ARBA" id="ARBA00022741"/>
    </source>
</evidence>
<dbReference type="GO" id="GO:0005524">
    <property type="term" value="F:ATP binding"/>
    <property type="evidence" value="ECO:0007669"/>
    <property type="project" value="UniProtKB-KW"/>
</dbReference>
<keyword evidence="7 9" id="KW-0234">DNA repair</keyword>
<accession>A0A142C9M9</accession>
<dbReference type="EMBL" id="KU748638">
    <property type="protein sequence ID" value="AMP59740.1"/>
    <property type="molecule type" value="Genomic_DNA"/>
</dbReference>
<dbReference type="InterPro" id="IPR004604">
    <property type="entry name" value="DNA_recomb/repair_RecN"/>
</dbReference>
<dbReference type="GO" id="GO:0043590">
    <property type="term" value="C:bacterial nucleoid"/>
    <property type="evidence" value="ECO:0007669"/>
    <property type="project" value="TreeGrafter"/>
</dbReference>
<evidence type="ECO:0000256" key="7">
    <source>
        <dbReference type="ARBA" id="ARBA00023204"/>
    </source>
</evidence>
<dbReference type="InterPro" id="IPR003395">
    <property type="entry name" value="RecF/RecN/SMC_N"/>
</dbReference>
<dbReference type="FunFam" id="3.40.50.300:FF:000319">
    <property type="entry name" value="DNA repair protein RecN"/>
    <property type="match status" value="1"/>
</dbReference>
<dbReference type="PANTHER" id="PTHR11059:SF0">
    <property type="entry name" value="DNA REPAIR PROTEIN RECN"/>
    <property type="match status" value="1"/>
</dbReference>
<dbReference type="CDD" id="cd03241">
    <property type="entry name" value="ABC_RecN"/>
    <property type="match status" value="2"/>
</dbReference>
<proteinExistence type="inferred from homology"/>